<dbReference type="CDD" id="cd02440">
    <property type="entry name" value="AdoMet_MTases"/>
    <property type="match status" value="1"/>
</dbReference>
<dbReference type="Pfam" id="PF13649">
    <property type="entry name" value="Methyltransf_25"/>
    <property type="match status" value="1"/>
</dbReference>
<sequence length="190" mass="22135">NGRHACAMAKYLDYLFGIDLSLFLLRQVRQNCHFKIVRGDIRALPFKKEFNALLNLFTSFGYFFEEQDHLLVLQEFHKVLKPGGFFFFDFLNADYVQKYLKETSERWIDSKKIVEHRRINNGRVEKTIIIENQGKVQEFIESVRMFTKDELLSMVASAGFTVIKTMGDYHGASLSKLSPRLILLLKKGKA</sequence>
<dbReference type="InterPro" id="IPR041698">
    <property type="entry name" value="Methyltransf_25"/>
</dbReference>
<keyword evidence="2" id="KW-0808">Transferase</keyword>
<dbReference type="InterPro" id="IPR029063">
    <property type="entry name" value="SAM-dependent_MTases_sf"/>
</dbReference>
<feature type="non-terminal residue" evidence="2">
    <location>
        <position position="1"/>
    </location>
</feature>
<protein>
    <submittedName>
        <fullName evidence="2">Class I SAM-dependent methyltransferase</fullName>
    </submittedName>
</protein>
<keyword evidence="2" id="KW-0489">Methyltransferase</keyword>
<dbReference type="SUPFAM" id="SSF53335">
    <property type="entry name" value="S-adenosyl-L-methionine-dependent methyltransferases"/>
    <property type="match status" value="1"/>
</dbReference>
<dbReference type="GO" id="GO:0032259">
    <property type="term" value="P:methylation"/>
    <property type="evidence" value="ECO:0007669"/>
    <property type="project" value="UniProtKB-KW"/>
</dbReference>
<dbReference type="Gene3D" id="2.20.130.10">
    <property type="entry name" value="CAC2371-like domains"/>
    <property type="match status" value="1"/>
</dbReference>
<comment type="caution">
    <text evidence="2">The sequence shown here is derived from an EMBL/GenBank/DDBJ whole genome shotgun (WGS) entry which is preliminary data.</text>
</comment>
<dbReference type="Proteomes" id="UP000886111">
    <property type="component" value="Unassembled WGS sequence"/>
</dbReference>
<evidence type="ECO:0000313" key="2">
    <source>
        <dbReference type="EMBL" id="HHE55759.1"/>
    </source>
</evidence>
<name>A0A7V5H4L8_CALAY</name>
<dbReference type="EMBL" id="DRTD01000608">
    <property type="protein sequence ID" value="HHE55759.1"/>
    <property type="molecule type" value="Genomic_DNA"/>
</dbReference>
<dbReference type="Gene3D" id="3.40.50.150">
    <property type="entry name" value="Vaccinia Virus protein VP39"/>
    <property type="match status" value="1"/>
</dbReference>
<feature type="domain" description="Methyltransferase" evidence="1">
    <location>
        <begin position="1"/>
        <end position="84"/>
    </location>
</feature>
<reference evidence="2" key="1">
    <citation type="journal article" date="2020" name="mSystems">
        <title>Genome- and Community-Level Interaction Insights into Carbon Utilization and Element Cycling Functions of Hydrothermarchaeota in Hydrothermal Sediment.</title>
        <authorList>
            <person name="Zhou Z."/>
            <person name="Liu Y."/>
            <person name="Xu W."/>
            <person name="Pan J."/>
            <person name="Luo Z.H."/>
            <person name="Li M."/>
        </authorList>
    </citation>
    <scope>NUCLEOTIDE SEQUENCE [LARGE SCALE GENOMIC DNA]</scope>
    <source>
        <strain evidence="2">HyVt-76</strain>
    </source>
</reference>
<accession>A0A7V5H4L8</accession>
<dbReference type="GO" id="GO:0008168">
    <property type="term" value="F:methyltransferase activity"/>
    <property type="evidence" value="ECO:0007669"/>
    <property type="project" value="UniProtKB-KW"/>
</dbReference>
<gene>
    <name evidence="2" type="ORF">ENL21_08250</name>
</gene>
<organism evidence="2">
    <name type="scientific">Caldithrix abyssi</name>
    <dbReference type="NCBI Taxonomy" id="187145"/>
    <lineage>
        <taxon>Bacteria</taxon>
        <taxon>Pseudomonadati</taxon>
        <taxon>Calditrichota</taxon>
        <taxon>Calditrichia</taxon>
        <taxon>Calditrichales</taxon>
        <taxon>Calditrichaceae</taxon>
        <taxon>Caldithrix</taxon>
    </lineage>
</organism>
<proteinExistence type="predicted"/>
<dbReference type="AlphaFoldDB" id="A0A7V5H4L8"/>
<evidence type="ECO:0000259" key="1">
    <source>
        <dbReference type="Pfam" id="PF13649"/>
    </source>
</evidence>